<reference evidence="1" key="1">
    <citation type="submission" date="2021-06" db="EMBL/GenBank/DDBJ databases">
        <authorList>
            <person name="Kallberg Y."/>
            <person name="Tangrot J."/>
            <person name="Rosling A."/>
        </authorList>
    </citation>
    <scope>NUCLEOTIDE SEQUENCE</scope>
    <source>
        <strain evidence="1">IA702</strain>
    </source>
</reference>
<accession>A0A9N9H1A7</accession>
<keyword evidence="2" id="KW-1185">Reference proteome</keyword>
<feature type="non-terminal residue" evidence="1">
    <location>
        <position position="1"/>
    </location>
</feature>
<dbReference type="AlphaFoldDB" id="A0A9N9H1A7"/>
<dbReference type="EMBL" id="CAJVPJ010004282">
    <property type="protein sequence ID" value="CAG8650510.1"/>
    <property type="molecule type" value="Genomic_DNA"/>
</dbReference>
<gene>
    <name evidence="1" type="ORF">POCULU_LOCUS9925</name>
</gene>
<name>A0A9N9H1A7_9GLOM</name>
<protein>
    <submittedName>
        <fullName evidence="1">5307_t:CDS:1</fullName>
    </submittedName>
</protein>
<evidence type="ECO:0000313" key="1">
    <source>
        <dbReference type="EMBL" id="CAG8650510.1"/>
    </source>
</evidence>
<dbReference type="Proteomes" id="UP000789572">
    <property type="component" value="Unassembled WGS sequence"/>
</dbReference>
<organism evidence="1 2">
    <name type="scientific">Paraglomus occultum</name>
    <dbReference type="NCBI Taxonomy" id="144539"/>
    <lineage>
        <taxon>Eukaryota</taxon>
        <taxon>Fungi</taxon>
        <taxon>Fungi incertae sedis</taxon>
        <taxon>Mucoromycota</taxon>
        <taxon>Glomeromycotina</taxon>
        <taxon>Glomeromycetes</taxon>
        <taxon>Paraglomerales</taxon>
        <taxon>Paraglomeraceae</taxon>
        <taxon>Paraglomus</taxon>
    </lineage>
</organism>
<proteinExistence type="predicted"/>
<evidence type="ECO:0000313" key="2">
    <source>
        <dbReference type="Proteomes" id="UP000789572"/>
    </source>
</evidence>
<comment type="caution">
    <text evidence="1">The sequence shown here is derived from an EMBL/GenBank/DDBJ whole genome shotgun (WGS) entry which is preliminary data.</text>
</comment>
<sequence length="130" mass="14563">SLLIVEAAAILPAFMQNTNNLDKAADKITETMIKAEAIAAYVKKAKNVSNAYTFLADKYKSNTEFMEKLDSKKKELEEDSVKALKSLNYTDRVIDELFNGESTQYLGEGWQNQFVDASSAMTDIQYQSSL</sequence>